<dbReference type="AlphaFoldDB" id="A0A7C4Z8R5"/>
<proteinExistence type="predicted"/>
<keyword evidence="1" id="KW-0812">Transmembrane</keyword>
<organism evidence="2">
    <name type="scientific">Oceanithermus profundus</name>
    <dbReference type="NCBI Taxonomy" id="187137"/>
    <lineage>
        <taxon>Bacteria</taxon>
        <taxon>Thermotogati</taxon>
        <taxon>Deinococcota</taxon>
        <taxon>Deinococci</taxon>
        <taxon>Thermales</taxon>
        <taxon>Thermaceae</taxon>
        <taxon>Oceanithermus</taxon>
    </lineage>
</organism>
<keyword evidence="1" id="KW-0472">Membrane</keyword>
<dbReference type="Proteomes" id="UP000885759">
    <property type="component" value="Unassembled WGS sequence"/>
</dbReference>
<sequence length="101" mass="10557">MDKSAKREPFPGAYYVGLIITLALLLLMIVIASALPPGPAGAFFAFVLGLTVNPKYAPAFATAGLIAAVLGFAGREPMVAWGGVALVLAQALVYLWHRRGS</sequence>
<evidence type="ECO:0000256" key="1">
    <source>
        <dbReference type="SAM" id="Phobius"/>
    </source>
</evidence>
<dbReference type="EMBL" id="DRPZ01000137">
    <property type="protein sequence ID" value="HGY09396.1"/>
    <property type="molecule type" value="Genomic_DNA"/>
</dbReference>
<protein>
    <submittedName>
        <fullName evidence="2">Uncharacterized protein</fullName>
    </submittedName>
</protein>
<evidence type="ECO:0000313" key="2">
    <source>
        <dbReference type="EMBL" id="HGY09396.1"/>
    </source>
</evidence>
<feature type="transmembrane region" description="Helical" evidence="1">
    <location>
        <begin position="55"/>
        <end position="72"/>
    </location>
</feature>
<feature type="transmembrane region" description="Helical" evidence="1">
    <location>
        <begin position="12"/>
        <end position="35"/>
    </location>
</feature>
<accession>A0A7C4Z8R5</accession>
<feature type="transmembrane region" description="Helical" evidence="1">
    <location>
        <begin position="79"/>
        <end position="97"/>
    </location>
</feature>
<reference evidence="2" key="1">
    <citation type="journal article" date="2020" name="mSystems">
        <title>Genome- and Community-Level Interaction Insights into Carbon Utilization and Element Cycling Functions of Hydrothermarchaeota in Hydrothermal Sediment.</title>
        <authorList>
            <person name="Zhou Z."/>
            <person name="Liu Y."/>
            <person name="Xu W."/>
            <person name="Pan J."/>
            <person name="Luo Z.H."/>
            <person name="Li M."/>
        </authorList>
    </citation>
    <scope>NUCLEOTIDE SEQUENCE [LARGE SCALE GENOMIC DNA]</scope>
    <source>
        <strain evidence="2">HyVt-570</strain>
    </source>
</reference>
<name>A0A7C4Z8R5_9DEIN</name>
<gene>
    <name evidence="2" type="ORF">ENK37_04990</name>
</gene>
<comment type="caution">
    <text evidence="2">The sequence shown here is derived from an EMBL/GenBank/DDBJ whole genome shotgun (WGS) entry which is preliminary data.</text>
</comment>
<keyword evidence="1" id="KW-1133">Transmembrane helix</keyword>